<dbReference type="OrthoDB" id="9803476at2"/>
<name>A0A0F6YKG2_9BACT</name>
<feature type="compositionally biased region" description="Basic and acidic residues" evidence="2">
    <location>
        <begin position="16"/>
        <end position="27"/>
    </location>
</feature>
<evidence type="ECO:0000313" key="5">
    <source>
        <dbReference type="Proteomes" id="UP000034883"/>
    </source>
</evidence>
<evidence type="ECO:0000259" key="3">
    <source>
        <dbReference type="Pfam" id="PF08327"/>
    </source>
</evidence>
<feature type="domain" description="Activator of Hsp90 ATPase homologue 1/2-like C-terminal" evidence="3">
    <location>
        <begin position="43"/>
        <end position="156"/>
    </location>
</feature>
<gene>
    <name evidence="4" type="ORF">DB32_005237</name>
</gene>
<evidence type="ECO:0000256" key="1">
    <source>
        <dbReference type="ARBA" id="ARBA00006817"/>
    </source>
</evidence>
<dbReference type="Proteomes" id="UP000034883">
    <property type="component" value="Chromosome"/>
</dbReference>
<dbReference type="STRING" id="927083.DB32_005237"/>
<dbReference type="KEGG" id="samy:DB32_005237"/>
<dbReference type="Gene3D" id="3.30.530.20">
    <property type="match status" value="1"/>
</dbReference>
<proteinExistence type="inferred from homology"/>
<dbReference type="RefSeq" id="WP_053235271.1">
    <property type="nucleotide sequence ID" value="NZ_CP011125.1"/>
</dbReference>
<organism evidence="4 5">
    <name type="scientific">Sandaracinus amylolyticus</name>
    <dbReference type="NCBI Taxonomy" id="927083"/>
    <lineage>
        <taxon>Bacteria</taxon>
        <taxon>Pseudomonadati</taxon>
        <taxon>Myxococcota</taxon>
        <taxon>Polyangia</taxon>
        <taxon>Polyangiales</taxon>
        <taxon>Sandaracinaceae</taxon>
        <taxon>Sandaracinus</taxon>
    </lineage>
</organism>
<reference evidence="4 5" key="1">
    <citation type="submission" date="2015-03" db="EMBL/GenBank/DDBJ databases">
        <title>Genome assembly of Sandaracinus amylolyticus DSM 53668.</title>
        <authorList>
            <person name="Sharma G."/>
            <person name="Subramanian S."/>
        </authorList>
    </citation>
    <scope>NUCLEOTIDE SEQUENCE [LARGE SCALE GENOMIC DNA]</scope>
    <source>
        <strain evidence="4 5">DSM 53668</strain>
    </source>
</reference>
<evidence type="ECO:0000313" key="4">
    <source>
        <dbReference type="EMBL" id="AKF08088.1"/>
    </source>
</evidence>
<sequence>MAKPKSKLLSRPAARLARDARGHDTSVPARERLELSVTLPIDPSALYAAWLDAREHGAFTGGQASCEPRVGGRFTAWDGYIEGETLELHAGERIVQAWRTSDFEDDDADSRLELRFVPEGDGTRLVLKHTELPKGGAHKYREDWKQLYFAPMSKYFTR</sequence>
<dbReference type="InterPro" id="IPR023393">
    <property type="entry name" value="START-like_dom_sf"/>
</dbReference>
<dbReference type="SUPFAM" id="SSF55961">
    <property type="entry name" value="Bet v1-like"/>
    <property type="match status" value="1"/>
</dbReference>
<evidence type="ECO:0000256" key="2">
    <source>
        <dbReference type="SAM" id="MobiDB-lite"/>
    </source>
</evidence>
<keyword evidence="5" id="KW-1185">Reference proteome</keyword>
<comment type="similarity">
    <text evidence="1">Belongs to the AHA1 family.</text>
</comment>
<accession>A0A0F6YKG2</accession>
<dbReference type="EMBL" id="CP011125">
    <property type="protein sequence ID" value="AKF08088.1"/>
    <property type="molecule type" value="Genomic_DNA"/>
</dbReference>
<dbReference type="AlphaFoldDB" id="A0A0F6YKG2"/>
<dbReference type="InterPro" id="IPR013538">
    <property type="entry name" value="ASHA1/2-like_C"/>
</dbReference>
<feature type="region of interest" description="Disordered" evidence="2">
    <location>
        <begin position="1"/>
        <end position="27"/>
    </location>
</feature>
<protein>
    <submittedName>
        <fullName evidence="4">Activator of 90 kDa heat shock protein</fullName>
    </submittedName>
</protein>
<dbReference type="Pfam" id="PF08327">
    <property type="entry name" value="AHSA1"/>
    <property type="match status" value="1"/>
</dbReference>
<keyword evidence="4" id="KW-0346">Stress response</keyword>